<dbReference type="GO" id="GO:0004565">
    <property type="term" value="F:beta-galactosidase activity"/>
    <property type="evidence" value="ECO:0007669"/>
    <property type="project" value="UniProtKB-EC"/>
</dbReference>
<feature type="domain" description="Beta-galactosidase galactose-binding" evidence="12">
    <location>
        <begin position="533"/>
        <end position="589"/>
    </location>
</feature>
<dbReference type="EMBL" id="HAAD01005094">
    <property type="protein sequence ID" value="CDG71326.1"/>
    <property type="molecule type" value="mRNA"/>
</dbReference>
<dbReference type="Pfam" id="PF21317">
    <property type="entry name" value="BetaGal_ABD_1"/>
    <property type="match status" value="1"/>
</dbReference>
<dbReference type="Pfam" id="PF21467">
    <property type="entry name" value="BetaGal_gal-bd"/>
    <property type="match status" value="1"/>
</dbReference>
<feature type="domain" description="Glycoside hydrolase 35 catalytic" evidence="10">
    <location>
        <begin position="34"/>
        <end position="352"/>
    </location>
</feature>
<evidence type="ECO:0000256" key="3">
    <source>
        <dbReference type="ARBA" id="ARBA00022801"/>
    </source>
</evidence>
<feature type="chain" id="PRO_5004592200" description="Beta-galactosidase" evidence="9">
    <location>
        <begin position="20"/>
        <end position="662"/>
    </location>
</feature>
<dbReference type="Gene3D" id="3.20.20.80">
    <property type="entry name" value="Glycosidases"/>
    <property type="match status" value="1"/>
</dbReference>
<dbReference type="GO" id="GO:0005975">
    <property type="term" value="P:carbohydrate metabolic process"/>
    <property type="evidence" value="ECO:0007669"/>
    <property type="project" value="InterPro"/>
</dbReference>
<dbReference type="OrthoDB" id="5990462at2759"/>
<evidence type="ECO:0000259" key="11">
    <source>
        <dbReference type="Pfam" id="PF21317"/>
    </source>
</evidence>
<name>T2MGT9_HYDVU</name>
<dbReference type="InterPro" id="IPR001944">
    <property type="entry name" value="Glycoside_Hdrlase_35"/>
</dbReference>
<evidence type="ECO:0000259" key="12">
    <source>
        <dbReference type="Pfam" id="PF21467"/>
    </source>
</evidence>
<evidence type="ECO:0000313" key="13">
    <source>
        <dbReference type="EMBL" id="CDG71326.1"/>
    </source>
</evidence>
<evidence type="ECO:0000259" key="10">
    <source>
        <dbReference type="Pfam" id="PF01301"/>
    </source>
</evidence>
<keyword evidence="2 9" id="KW-0732">Signal</keyword>
<dbReference type="InterPro" id="IPR048912">
    <property type="entry name" value="BetaGal1-like_ABD1"/>
</dbReference>
<sequence>MKVIFVLISIFVIYETSESRLKRSFSIDFENNCFLKDGSPFRYISGSMHYFRIPKLYWNDSMKKAKSMGLNTIQSYVAWNIHEINEGHYDFNDDKDIINFINLAQQNDLLVILRPGPYIDAEWEFGGFPWWMAKSNMTMRTSGDKSYMKYVSNWFSILLPMINQYLYKNGGPIIAVQVENEYGNYYACDHEYMKELKNLFQLHLGNDVVLFTTDGYTDDYLKCGTIPSLFTTIDFGTEISAVEAFKLLRNHQKKGPLVNSEFYTGWLDYWGKNHQKRNARNIALHLDEILKLNASVNLYMFQGGTNFGYMNGADMSDGQFLISPTSYDYDAPISEAGDLQAKFFSIRNVIQKYTDFPLPPVPIPSVKMAYGKVFMKSFTNLNQAINLFCSISRPEHSKKPLRFEEANLGYGFMLYQTELPDVNVNNYLEIEEVNDRSTVYVDGVKQGCASRGQVALNITKGKTLEILVENQGRLAYATKGVKYLPDVKGILSEVRINQKIINEWLMFRINDSVVNNLQKMNKSTTKQNSTGLFFFSSFFIEKIHDTYIKMNGWKKGQIYINNYNIGRYWSIGPQQTLYIPKSFLKKKKNTVTIFELDEAPCLLTKIRECFIEFVDKPILVAQNHINSEIAALDSKVAGLKTRKRSGFIAETEEDGLKRKRVN</sequence>
<evidence type="ECO:0000256" key="1">
    <source>
        <dbReference type="ARBA" id="ARBA00009809"/>
    </source>
</evidence>
<accession>T2MGT9</accession>
<evidence type="ECO:0000256" key="2">
    <source>
        <dbReference type="ARBA" id="ARBA00022729"/>
    </source>
</evidence>
<dbReference type="AlphaFoldDB" id="T2MGT9"/>
<comment type="similarity">
    <text evidence="1 8">Belongs to the glycosyl hydrolase 35 family.</text>
</comment>
<comment type="catalytic activity">
    <reaction evidence="7">
        <text>Hydrolysis of terminal non-reducing beta-D-galactose residues in beta-D-galactosides.</text>
        <dbReference type="EC" id="3.2.1.23"/>
    </reaction>
</comment>
<evidence type="ECO:0000256" key="5">
    <source>
        <dbReference type="ARBA" id="ARBA00023295"/>
    </source>
</evidence>
<dbReference type="SUPFAM" id="SSF51445">
    <property type="entry name" value="(Trans)glycosidases"/>
    <property type="match status" value="1"/>
</dbReference>
<dbReference type="PRINTS" id="PR00742">
    <property type="entry name" value="GLHYDRLASE35"/>
</dbReference>
<feature type="active site" description="Nucleophile" evidence="6">
    <location>
        <position position="261"/>
    </location>
</feature>
<dbReference type="PANTHER" id="PTHR23421">
    <property type="entry name" value="BETA-GALACTOSIDASE RELATED"/>
    <property type="match status" value="1"/>
</dbReference>
<dbReference type="InterPro" id="IPR031330">
    <property type="entry name" value="Gly_Hdrlase_35_cat"/>
</dbReference>
<dbReference type="InterPro" id="IPR019801">
    <property type="entry name" value="Glyco_hydro_35_CS"/>
</dbReference>
<keyword evidence="4" id="KW-0325">Glycoprotein</keyword>
<gene>
    <name evidence="13" type="primary">GLB1</name>
</gene>
<feature type="active site" description="Proton donor" evidence="6">
    <location>
        <position position="181"/>
    </location>
</feature>
<dbReference type="InterPro" id="IPR017853">
    <property type="entry name" value="GH"/>
</dbReference>
<dbReference type="Gene3D" id="2.60.120.260">
    <property type="entry name" value="Galactose-binding domain-like"/>
    <property type="match status" value="2"/>
</dbReference>
<reference evidence="13" key="1">
    <citation type="journal article" date="2013" name="Genome Biol. Evol.">
        <title>Punctuated emergences of genetic and phenotypic innovations in eumetazoan, bilaterian, euteleostome, and hominidae ancestors.</title>
        <authorList>
            <person name="Wenger Y."/>
            <person name="Galliot B."/>
        </authorList>
    </citation>
    <scope>NUCLEOTIDE SEQUENCE</scope>
    <source>
        <tissue evidence="13">Whole animals</tissue>
    </source>
</reference>
<dbReference type="FunFam" id="3.20.20.80:FF:000017">
    <property type="entry name" value="Beta-galactosidase"/>
    <property type="match status" value="1"/>
</dbReference>
<dbReference type="InterPro" id="IPR008979">
    <property type="entry name" value="Galactose-bd-like_sf"/>
</dbReference>
<keyword evidence="5 7" id="KW-0326">Glycosidase</keyword>
<dbReference type="InterPro" id="IPR048913">
    <property type="entry name" value="BetaGal_gal-bd"/>
</dbReference>
<evidence type="ECO:0000256" key="6">
    <source>
        <dbReference type="PIRSR" id="PIRSR006336-1"/>
    </source>
</evidence>
<feature type="domain" description="Beta-galactosidase 1-like first all-beta" evidence="11">
    <location>
        <begin position="400"/>
        <end position="509"/>
    </location>
</feature>
<evidence type="ECO:0000256" key="4">
    <source>
        <dbReference type="ARBA" id="ARBA00023180"/>
    </source>
</evidence>
<protein>
    <recommendedName>
        <fullName evidence="7">Beta-galactosidase</fullName>
        <ecNumber evidence="7">3.2.1.23</ecNumber>
    </recommendedName>
</protein>
<evidence type="ECO:0000256" key="9">
    <source>
        <dbReference type="SAM" id="SignalP"/>
    </source>
</evidence>
<evidence type="ECO:0000256" key="8">
    <source>
        <dbReference type="RuleBase" id="RU003679"/>
    </source>
</evidence>
<feature type="signal peptide" evidence="9">
    <location>
        <begin position="1"/>
        <end position="19"/>
    </location>
</feature>
<proteinExistence type="evidence at transcript level"/>
<dbReference type="PIRSF" id="PIRSF006336">
    <property type="entry name" value="B-gal"/>
    <property type="match status" value="1"/>
</dbReference>
<keyword evidence="3 7" id="KW-0378">Hydrolase</keyword>
<dbReference type="EC" id="3.2.1.23" evidence="7"/>
<dbReference type="SUPFAM" id="SSF49785">
    <property type="entry name" value="Galactose-binding domain-like"/>
    <property type="match status" value="1"/>
</dbReference>
<dbReference type="PROSITE" id="PS01182">
    <property type="entry name" value="GLYCOSYL_HYDROL_F35"/>
    <property type="match status" value="1"/>
</dbReference>
<evidence type="ECO:0000256" key="7">
    <source>
        <dbReference type="RuleBase" id="RU000675"/>
    </source>
</evidence>
<organism evidence="13">
    <name type="scientific">Hydra vulgaris</name>
    <name type="common">Hydra</name>
    <name type="synonym">Hydra attenuata</name>
    <dbReference type="NCBI Taxonomy" id="6087"/>
    <lineage>
        <taxon>Eukaryota</taxon>
        <taxon>Metazoa</taxon>
        <taxon>Cnidaria</taxon>
        <taxon>Hydrozoa</taxon>
        <taxon>Hydroidolina</taxon>
        <taxon>Anthoathecata</taxon>
        <taxon>Aplanulata</taxon>
        <taxon>Hydridae</taxon>
        <taxon>Hydra</taxon>
    </lineage>
</organism>
<dbReference type="InterPro" id="IPR026283">
    <property type="entry name" value="B-gal_1-like"/>
</dbReference>
<dbReference type="Pfam" id="PF01301">
    <property type="entry name" value="Glyco_hydro_35"/>
    <property type="match status" value="1"/>
</dbReference>